<dbReference type="Proteomes" id="UP000501705">
    <property type="component" value="Chromosome"/>
</dbReference>
<organism evidence="2 3">
    <name type="scientific">Nocardia brasiliensis</name>
    <dbReference type="NCBI Taxonomy" id="37326"/>
    <lineage>
        <taxon>Bacteria</taxon>
        <taxon>Bacillati</taxon>
        <taxon>Actinomycetota</taxon>
        <taxon>Actinomycetes</taxon>
        <taxon>Mycobacteriales</taxon>
        <taxon>Nocardiaceae</taxon>
        <taxon>Nocardia</taxon>
    </lineage>
</organism>
<proteinExistence type="predicted"/>
<dbReference type="AlphaFoldDB" id="A0A6G9XN17"/>
<feature type="region of interest" description="Disordered" evidence="1">
    <location>
        <begin position="129"/>
        <end position="405"/>
    </location>
</feature>
<dbReference type="EMBL" id="CP046171">
    <property type="protein sequence ID" value="QIS02315.1"/>
    <property type="molecule type" value="Genomic_DNA"/>
</dbReference>
<evidence type="ECO:0000256" key="1">
    <source>
        <dbReference type="SAM" id="MobiDB-lite"/>
    </source>
</evidence>
<evidence type="ECO:0000313" key="3">
    <source>
        <dbReference type="Proteomes" id="UP000501705"/>
    </source>
</evidence>
<protein>
    <submittedName>
        <fullName evidence="2">Uncharacterized protein</fullName>
    </submittedName>
</protein>
<gene>
    <name evidence="2" type="ORF">F5X71_08245</name>
</gene>
<feature type="compositionally biased region" description="Gly residues" evidence="1">
    <location>
        <begin position="184"/>
        <end position="207"/>
    </location>
</feature>
<feature type="compositionally biased region" description="Gly residues" evidence="1">
    <location>
        <begin position="293"/>
        <end position="312"/>
    </location>
</feature>
<dbReference type="RefSeq" id="WP_167461413.1">
    <property type="nucleotide sequence ID" value="NZ_CP046171.1"/>
</dbReference>
<name>A0A6G9XN17_NOCBR</name>
<sequence>MAPQPYNGRTVRVDPDALIDKGKKLAELPSEPNGLFEILTTLNNNLQRLGQPWGDDKLGKQFAEGSEGYLAARESVVGNASTDSDATGAVPIYGQLLVNYGRTIEQAGKAFGLGEDLYAEWILKNYVDEDAKGDPGPYKGPVSSDPNYGKNGDGGGDKGPSAPPPPPPGSHGPGGGPDSKVPGGAPGVGAGGPGPGVGSGPGGGLGDGPKPEMPKPQIGGAPQPPTAGESGATPPHTPDPSLRQGDSSVLSGGPGLPDPSLTPGPLGGVPGVFGPNAVRPIDPVTGLPIDKPGGQGSGSGTGGKGGGLGGALGNPALRSVGAFDGEKLAGKNVPGVNQTRAVAPGTGPMPGMPGGMPSAGAGGGAGDNRDKQRERRKVSPQVDEPADSTDVNDPWQRSGWRTGDR</sequence>
<feature type="compositionally biased region" description="Pro residues" evidence="1">
    <location>
        <begin position="161"/>
        <end position="170"/>
    </location>
</feature>
<evidence type="ECO:0000313" key="2">
    <source>
        <dbReference type="EMBL" id="QIS02315.1"/>
    </source>
</evidence>
<accession>A0A6G9XN17</accession>
<reference evidence="2 3" key="1">
    <citation type="journal article" date="2019" name="ACS Chem. Biol.">
        <title>Identification and Mobilization of a Cryptic Antibiotic Biosynthesis Gene Locus from a Human-Pathogenic Nocardia Isolate.</title>
        <authorList>
            <person name="Herisse M."/>
            <person name="Ishida K."/>
            <person name="Porter J.L."/>
            <person name="Howden B."/>
            <person name="Hertweck C."/>
            <person name="Stinear T.P."/>
            <person name="Pidot S.J."/>
        </authorList>
    </citation>
    <scope>NUCLEOTIDE SEQUENCE [LARGE SCALE GENOMIC DNA]</scope>
    <source>
        <strain evidence="2 3">AUSMDU00024985</strain>
    </source>
</reference>